<sequence>MSRMNNEALIKTISHRSNEQLKFPDLVDIAEEEKGVEKSAMVQVIGVEYEKEDVNKVAIQKQINYTYCKYLSDGYVDHYRIYCKFRNATCHTCNKKGHISSVCKGSGYKSRLKCVFDVNSISQVLNTSIQFELDTGHKIIFCPQIIGKSLDLLKFRDLILSTSVQVEDGST</sequence>
<dbReference type="OrthoDB" id="8030316at2759"/>
<protein>
    <recommendedName>
        <fullName evidence="3">CCHC-type domain-containing protein</fullName>
    </recommendedName>
</protein>
<keyword evidence="2" id="KW-1185">Reference proteome</keyword>
<dbReference type="EMBL" id="JWZT01003080">
    <property type="protein sequence ID" value="KII67794.1"/>
    <property type="molecule type" value="Genomic_DNA"/>
</dbReference>
<evidence type="ECO:0000313" key="2">
    <source>
        <dbReference type="Proteomes" id="UP000031668"/>
    </source>
</evidence>
<reference evidence="1 2" key="1">
    <citation type="journal article" date="2014" name="Genome Biol. Evol.">
        <title>The genome of the myxosporean Thelohanellus kitauei shows adaptations to nutrient acquisition within its fish host.</title>
        <authorList>
            <person name="Yang Y."/>
            <person name="Xiong J."/>
            <person name="Zhou Z."/>
            <person name="Huo F."/>
            <person name="Miao W."/>
            <person name="Ran C."/>
            <person name="Liu Y."/>
            <person name="Zhang J."/>
            <person name="Feng J."/>
            <person name="Wang M."/>
            <person name="Wang M."/>
            <person name="Wang L."/>
            <person name="Yao B."/>
        </authorList>
    </citation>
    <scope>NUCLEOTIDE SEQUENCE [LARGE SCALE GENOMIC DNA]</scope>
    <source>
        <strain evidence="1">Wuqing</strain>
    </source>
</reference>
<evidence type="ECO:0000313" key="1">
    <source>
        <dbReference type="EMBL" id="KII67794.1"/>
    </source>
</evidence>
<comment type="caution">
    <text evidence="1">The sequence shown here is derived from an EMBL/GenBank/DDBJ whole genome shotgun (WGS) entry which is preliminary data.</text>
</comment>
<evidence type="ECO:0008006" key="3">
    <source>
        <dbReference type="Google" id="ProtNLM"/>
    </source>
</evidence>
<accession>A0A0C2IQR4</accession>
<organism evidence="1 2">
    <name type="scientific">Thelohanellus kitauei</name>
    <name type="common">Myxosporean</name>
    <dbReference type="NCBI Taxonomy" id="669202"/>
    <lineage>
        <taxon>Eukaryota</taxon>
        <taxon>Metazoa</taxon>
        <taxon>Cnidaria</taxon>
        <taxon>Myxozoa</taxon>
        <taxon>Myxosporea</taxon>
        <taxon>Bivalvulida</taxon>
        <taxon>Platysporina</taxon>
        <taxon>Myxobolidae</taxon>
        <taxon>Thelohanellus</taxon>
    </lineage>
</organism>
<proteinExistence type="predicted"/>
<dbReference type="AlphaFoldDB" id="A0A0C2IQR4"/>
<name>A0A0C2IQR4_THEKT</name>
<gene>
    <name evidence="1" type="ORF">RF11_14973</name>
</gene>
<dbReference type="Proteomes" id="UP000031668">
    <property type="component" value="Unassembled WGS sequence"/>
</dbReference>